<organism evidence="10 11">
    <name type="scientific">Labrys neptuniae</name>
    <dbReference type="NCBI Taxonomy" id="376174"/>
    <lineage>
        <taxon>Bacteria</taxon>
        <taxon>Pseudomonadati</taxon>
        <taxon>Pseudomonadota</taxon>
        <taxon>Alphaproteobacteria</taxon>
        <taxon>Hyphomicrobiales</taxon>
        <taxon>Xanthobacteraceae</taxon>
        <taxon>Labrys</taxon>
    </lineage>
</organism>
<dbReference type="Pfam" id="PF12698">
    <property type="entry name" value="ABC2_membrane_3"/>
    <property type="match status" value="1"/>
</dbReference>
<feature type="transmembrane region" description="Helical" evidence="8">
    <location>
        <begin position="309"/>
        <end position="330"/>
    </location>
</feature>
<dbReference type="PANTHER" id="PTHR30294:SF29">
    <property type="entry name" value="MULTIDRUG ABC TRANSPORTER PERMEASE YBHS-RELATED"/>
    <property type="match status" value="1"/>
</dbReference>
<evidence type="ECO:0000256" key="2">
    <source>
        <dbReference type="ARBA" id="ARBA00007783"/>
    </source>
</evidence>
<evidence type="ECO:0000256" key="3">
    <source>
        <dbReference type="ARBA" id="ARBA00022448"/>
    </source>
</evidence>
<comment type="similarity">
    <text evidence="2">Belongs to the ABC-2 integral membrane protein family.</text>
</comment>
<feature type="transmembrane region" description="Helical" evidence="8">
    <location>
        <begin position="49"/>
        <end position="67"/>
    </location>
</feature>
<feature type="transmembrane region" description="Helical" evidence="8">
    <location>
        <begin position="249"/>
        <end position="273"/>
    </location>
</feature>
<evidence type="ECO:0000256" key="6">
    <source>
        <dbReference type="ARBA" id="ARBA00022989"/>
    </source>
</evidence>
<accession>A0ABV3PE66</accession>
<dbReference type="EMBL" id="JBFNQD010000001">
    <property type="protein sequence ID" value="MEW9303927.1"/>
    <property type="molecule type" value="Genomic_DNA"/>
</dbReference>
<keyword evidence="4" id="KW-1003">Cell membrane</keyword>
<evidence type="ECO:0000259" key="9">
    <source>
        <dbReference type="PROSITE" id="PS51012"/>
    </source>
</evidence>
<feature type="transmembrane region" description="Helical" evidence="8">
    <location>
        <begin position="200"/>
        <end position="222"/>
    </location>
</feature>
<keyword evidence="3" id="KW-0813">Transport</keyword>
<keyword evidence="7 8" id="KW-0472">Membrane</keyword>
<dbReference type="InterPro" id="IPR013525">
    <property type="entry name" value="ABC2_TM"/>
</dbReference>
<evidence type="ECO:0000256" key="5">
    <source>
        <dbReference type="ARBA" id="ARBA00022692"/>
    </source>
</evidence>
<dbReference type="Proteomes" id="UP001555786">
    <property type="component" value="Unassembled WGS sequence"/>
</dbReference>
<evidence type="ECO:0000256" key="7">
    <source>
        <dbReference type="ARBA" id="ARBA00023136"/>
    </source>
</evidence>
<comment type="subcellular location">
    <subcellularLocation>
        <location evidence="1">Cell membrane</location>
        <topology evidence="1">Multi-pass membrane protein</topology>
    </subcellularLocation>
</comment>
<dbReference type="RefSeq" id="WP_311938939.1">
    <property type="nucleotide sequence ID" value="NZ_JAVSCS010000020.1"/>
</dbReference>
<keyword evidence="5 8" id="KW-0812">Transmembrane</keyword>
<dbReference type="PANTHER" id="PTHR30294">
    <property type="entry name" value="MEMBRANE COMPONENT OF ABC TRANSPORTER YHHJ-RELATED"/>
    <property type="match status" value="1"/>
</dbReference>
<dbReference type="PROSITE" id="PS51012">
    <property type="entry name" value="ABC_TM2"/>
    <property type="match status" value="1"/>
</dbReference>
<proteinExistence type="inferred from homology"/>
<keyword evidence="11" id="KW-1185">Reference proteome</keyword>
<feature type="domain" description="ABC transmembrane type-2" evidence="9">
    <location>
        <begin position="154"/>
        <end position="393"/>
    </location>
</feature>
<comment type="caution">
    <text evidence="10">The sequence shown here is derived from an EMBL/GenBank/DDBJ whole genome shotgun (WGS) entry which is preliminary data.</text>
</comment>
<keyword evidence="6 8" id="KW-1133">Transmembrane helix</keyword>
<evidence type="ECO:0000256" key="8">
    <source>
        <dbReference type="SAM" id="Phobius"/>
    </source>
</evidence>
<evidence type="ECO:0000313" key="10">
    <source>
        <dbReference type="EMBL" id="MEW9303927.1"/>
    </source>
</evidence>
<sequence length="395" mass="42686">MSEHGPGRSTAAGETAQPSVAADRSARLLRFAALVRKESYQIVRDPSSILIAFVLPLILLFLFGYGVSLDATRTRVGLVVEDPSPLTRDIAASFQASGYFEVEQGHDRRDFEEALILGRIKGIIVIPSTFAADFASATGPAIQVLVDGSDPNNANFVQNYARGVIASWAAIRGGERGVGRPAIEVEQRFWFNPELTSRNFLVPGSIAIVMALIGTLLTSLVVAREWERGTMEAMMATPVSAAELLAGKLIPYFLLGLTSMTLCVLVAVLLFGVPFRGSLLALYALSASFLIPALGQGLLISAATKNQFLASQLALISAFLPAFLLSGFLFEINSMPQVIQWITLILPVRYLIPSLQSVFLAGDIWPMFLKAIAVMLFIGFVFFLAAARSTRKRIG</sequence>
<reference evidence="10 11" key="1">
    <citation type="submission" date="2024-07" db="EMBL/GenBank/DDBJ databases">
        <title>Description of Labrys sedimenti sp. nov., isolated from a diclofenac-degrading enrichment culture.</title>
        <authorList>
            <person name="Tancsics A."/>
            <person name="Csepanyi A."/>
        </authorList>
    </citation>
    <scope>NUCLEOTIDE SEQUENCE [LARGE SCALE GENOMIC DNA]</scope>
    <source>
        <strain evidence="10 11">LMG 23578</strain>
    </source>
</reference>
<name>A0ABV3PE66_9HYPH</name>
<dbReference type="Gene3D" id="3.40.1710.10">
    <property type="entry name" value="abc type-2 transporter like domain"/>
    <property type="match status" value="1"/>
</dbReference>
<evidence type="ECO:0000313" key="11">
    <source>
        <dbReference type="Proteomes" id="UP001555786"/>
    </source>
</evidence>
<gene>
    <name evidence="10" type="ORF">ABXS05_00140</name>
</gene>
<dbReference type="InterPro" id="IPR051449">
    <property type="entry name" value="ABC-2_transporter_component"/>
</dbReference>
<feature type="transmembrane region" description="Helical" evidence="8">
    <location>
        <begin position="280"/>
        <end position="303"/>
    </location>
</feature>
<evidence type="ECO:0000256" key="4">
    <source>
        <dbReference type="ARBA" id="ARBA00022475"/>
    </source>
</evidence>
<protein>
    <submittedName>
        <fullName evidence="10">ABC transporter permease</fullName>
    </submittedName>
</protein>
<feature type="transmembrane region" description="Helical" evidence="8">
    <location>
        <begin position="367"/>
        <end position="387"/>
    </location>
</feature>
<evidence type="ECO:0000256" key="1">
    <source>
        <dbReference type="ARBA" id="ARBA00004651"/>
    </source>
</evidence>
<dbReference type="InterPro" id="IPR047817">
    <property type="entry name" value="ABC2_TM_bact-type"/>
</dbReference>